<keyword evidence="7" id="KW-1185">Reference proteome</keyword>
<dbReference type="PANTHER" id="PTHR23167">
    <property type="entry name" value="CALPONIN HOMOLOGY DOMAIN-CONTAINING PROTEIN DDB_G0272472-RELATED"/>
    <property type="match status" value="1"/>
</dbReference>
<dbReference type="InterPro" id="IPR050540">
    <property type="entry name" value="F-actin_Monoox_Mical"/>
</dbReference>
<name>A0A1J1J1P6_9DIPT</name>
<evidence type="ECO:0000256" key="4">
    <source>
        <dbReference type="SAM" id="MobiDB-lite"/>
    </source>
</evidence>
<proteinExistence type="inferred from homology"/>
<keyword evidence="2 3" id="KW-0175">Coiled coil</keyword>
<feature type="compositionally biased region" description="Polar residues" evidence="4">
    <location>
        <begin position="1146"/>
        <end position="1159"/>
    </location>
</feature>
<reference evidence="6 7" key="1">
    <citation type="submission" date="2015-04" db="EMBL/GenBank/DDBJ databases">
        <authorList>
            <person name="Syromyatnikov M.Y."/>
            <person name="Popov V.N."/>
        </authorList>
    </citation>
    <scope>NUCLEOTIDE SEQUENCE [LARGE SCALE GENOMIC DNA]</scope>
</reference>
<dbReference type="PANTHER" id="PTHR23167:SF69">
    <property type="entry name" value="FI18193P1"/>
    <property type="match status" value="1"/>
</dbReference>
<feature type="compositionally biased region" description="Basic and acidic residues" evidence="4">
    <location>
        <begin position="74"/>
        <end position="100"/>
    </location>
</feature>
<feature type="coiled-coil region" evidence="3">
    <location>
        <begin position="655"/>
        <end position="682"/>
    </location>
</feature>
<accession>A0A1J1J1P6</accession>
<feature type="region of interest" description="Disordered" evidence="4">
    <location>
        <begin position="1184"/>
        <end position="1263"/>
    </location>
</feature>
<feature type="region of interest" description="Disordered" evidence="4">
    <location>
        <begin position="1"/>
        <end position="149"/>
    </location>
</feature>
<feature type="domain" description="Calponin-homology (CH)" evidence="5">
    <location>
        <begin position="1306"/>
        <end position="1411"/>
    </location>
</feature>
<dbReference type="Gene3D" id="1.10.418.10">
    <property type="entry name" value="Calponin-like domain"/>
    <property type="match status" value="1"/>
</dbReference>
<evidence type="ECO:0000313" key="7">
    <source>
        <dbReference type="Proteomes" id="UP000183832"/>
    </source>
</evidence>
<feature type="region of interest" description="Disordered" evidence="4">
    <location>
        <begin position="1138"/>
        <end position="1165"/>
    </location>
</feature>
<feature type="compositionally biased region" description="Low complexity" evidence="4">
    <location>
        <begin position="1197"/>
        <end position="1207"/>
    </location>
</feature>
<feature type="compositionally biased region" description="Low complexity" evidence="4">
    <location>
        <begin position="1230"/>
        <end position="1251"/>
    </location>
</feature>
<comment type="similarity">
    <text evidence="1">Belongs to the cytospin-A family.</text>
</comment>
<dbReference type="Proteomes" id="UP000183832">
    <property type="component" value="Unassembled WGS sequence"/>
</dbReference>
<evidence type="ECO:0000313" key="6">
    <source>
        <dbReference type="EMBL" id="CRL05366.1"/>
    </source>
</evidence>
<feature type="compositionally biased region" description="Polar residues" evidence="4">
    <location>
        <begin position="37"/>
        <end position="57"/>
    </location>
</feature>
<dbReference type="SUPFAM" id="SSF47576">
    <property type="entry name" value="Calponin-homology domain, CH-domain"/>
    <property type="match status" value="1"/>
</dbReference>
<feature type="coiled-coil region" evidence="3">
    <location>
        <begin position="602"/>
        <end position="629"/>
    </location>
</feature>
<organism evidence="6 7">
    <name type="scientific">Clunio marinus</name>
    <dbReference type="NCBI Taxonomy" id="568069"/>
    <lineage>
        <taxon>Eukaryota</taxon>
        <taxon>Metazoa</taxon>
        <taxon>Ecdysozoa</taxon>
        <taxon>Arthropoda</taxon>
        <taxon>Hexapoda</taxon>
        <taxon>Insecta</taxon>
        <taxon>Pterygota</taxon>
        <taxon>Neoptera</taxon>
        <taxon>Endopterygota</taxon>
        <taxon>Diptera</taxon>
        <taxon>Nematocera</taxon>
        <taxon>Chironomoidea</taxon>
        <taxon>Chironomidae</taxon>
        <taxon>Clunio</taxon>
    </lineage>
</organism>
<sequence>MIKLKSLFRRGQSGNPSSSSSSSKQVHQISPAHSVGIKTSASSSSLDRVATANSGSASADLGATRKLSKNHKQSSKDKLNDLLRVSSKEKIFDEKKELKKQQKQQNKQMQQVAAQQSSNIHHPSSSSSVQTSAEPRQERSHPKDFDSTAFNGMQDIKHKQTMQELRQLQHENSSLELKIRELSSSHNEMIQLRKDVQKLQQTNDMNSSKLNQLEEENESLRDRLRNVVQSPLSDNDKEDSQHRMHSSAPASIALPNFIGNHESSETPCTTPDWDKQSSSSEVSVACLQDKIIQMEETHYSTNEELQATLQELADLQNQVLELQTDNERLSDEKDVIFQSLCRQTEKLEDTRSQVETLQKLLLRDPDQQDSASSEREQKLVDLLKSAQDERENLLLKLEDLNSDLNEMKKSTELSKQVNERLKERVSVLESTIDASVADRKEIERELSNAKEEASAKQIEISRLSTLLDNARSKIDELEQDRALGDKSDLGELLDIARKEKDYLEIEVATLQEQLSKSQNETQKLRDSLAGVTEECKVTRNNAKCALSDLEYKCEQLKQEKSKLQTDYQLLNDTTSELQVQSKCLGEDKSQLEALLSQTQYHLGELERQLTEKSEKLEEEARIRKQENEEWEQFQQDLLISVRVANDFKTEAQLAHEQLALDNKLLREKIRGMETQVDKLNKQEISQPEVVSEQETSMHDQDVQSSNNNSHDEFQMEINRMRNSLTALTLKNFMFDGTVKEQKKAEKIVTQKVERHDLPPKIVTETFPKNPELLARNVSRDEKFVEAKTEIVEPLVNVSDPPVVKRSLSKHRKDPTRTQSNLIDPNDIVAALTASQEKLEIDNKPKIVDTKPKIVRVHFAEHAKPEKKVFIKQPSRDSDEVALINNNKETSNNNELPWQKKHEYRTVTPFFKPKNKAKAISDENVSVDINFRPIELSRSIEDVNQEIVKPVPIFASKSFQELPKVREFKPFDEFQTKSSDDLLLGNIDGARKPESKRHKLMRIRSTSNNTLNRLSDQLVYENFHYDIPEVNSTTADNFMRKKAPQPLPRVMDENGNNSIRQSKTIVYVLDKEKDEFILEEPKSNENLFDDVYEDVLLRNNVSRDTDSSMFYSLIDSRDDLVASSNESQQSILTTVQQEMAQRRKQKNNGNVIKNGTNGTVVNPMPLMIRQDSRLSVKSLIESIENTSKQSKGSGGSQSGSTSSLNSLSAMEQPQHDVKLLSATEQEKQQKTLNNNSLTNNNNNLSGNNVNGSQKNRATTPQKNDDQFYSSILSSHNLSNKHDYVRRNSYGDLSERKDPLNALVKNGGSKRNALLKWCQNKTVGYRNIDITNFSSSWNDGMALCALMHSYLPEMIPYDELTPQDKKRNFSLAFSAAEKVGINTTLNINEMCQIERPDWQCIMGYVTEIYKHFETQL</sequence>
<dbReference type="Pfam" id="PF00307">
    <property type="entry name" value="CH"/>
    <property type="match status" value="1"/>
</dbReference>
<evidence type="ECO:0000259" key="5">
    <source>
        <dbReference type="PROSITE" id="PS50021"/>
    </source>
</evidence>
<dbReference type="SMART" id="SM00033">
    <property type="entry name" value="CH"/>
    <property type="match status" value="1"/>
</dbReference>
<evidence type="ECO:0000256" key="1">
    <source>
        <dbReference type="ARBA" id="ARBA00009452"/>
    </source>
</evidence>
<dbReference type="InterPro" id="IPR036872">
    <property type="entry name" value="CH_dom_sf"/>
</dbReference>
<feature type="compositionally biased region" description="Polar residues" evidence="4">
    <location>
        <begin position="200"/>
        <end position="211"/>
    </location>
</feature>
<feature type="region of interest" description="Disordered" evidence="4">
    <location>
        <begin position="200"/>
        <end position="220"/>
    </location>
</feature>
<dbReference type="EMBL" id="CVRI01000064">
    <property type="protein sequence ID" value="CRL05366.1"/>
    <property type="molecule type" value="Genomic_DNA"/>
</dbReference>
<dbReference type="OrthoDB" id="10017054at2759"/>
<dbReference type="InterPro" id="IPR001715">
    <property type="entry name" value="CH_dom"/>
</dbReference>
<dbReference type="PROSITE" id="PS50021">
    <property type="entry name" value="CH"/>
    <property type="match status" value="1"/>
</dbReference>
<feature type="compositionally biased region" description="Low complexity" evidence="4">
    <location>
        <begin position="103"/>
        <end position="132"/>
    </location>
</feature>
<feature type="compositionally biased region" description="Basic and acidic residues" evidence="4">
    <location>
        <begin position="135"/>
        <end position="146"/>
    </location>
</feature>
<feature type="coiled-coil region" evidence="3">
    <location>
        <begin position="298"/>
        <end position="332"/>
    </location>
</feature>
<protein>
    <submittedName>
        <fullName evidence="6">CLUMA_CG018179, isoform A</fullName>
    </submittedName>
</protein>
<feature type="region of interest" description="Disordered" evidence="4">
    <location>
        <begin position="684"/>
        <end position="708"/>
    </location>
</feature>
<evidence type="ECO:0000256" key="2">
    <source>
        <dbReference type="ARBA" id="ARBA00023054"/>
    </source>
</evidence>
<evidence type="ECO:0000256" key="3">
    <source>
        <dbReference type="SAM" id="Coils"/>
    </source>
</evidence>
<dbReference type="FunFam" id="1.10.418.10:FF:000020">
    <property type="entry name" value="Cytospin-A isoform 1"/>
    <property type="match status" value="1"/>
</dbReference>
<feature type="compositionally biased region" description="Basic and acidic residues" evidence="4">
    <location>
        <begin position="1212"/>
        <end position="1228"/>
    </location>
</feature>
<dbReference type="CDD" id="cd21199">
    <property type="entry name" value="CH_CYTS"/>
    <property type="match status" value="1"/>
</dbReference>
<gene>
    <name evidence="6" type="primary">putative Cytospin-A</name>
    <name evidence="6" type="ORF">CLUMA_CG018179</name>
</gene>
<feature type="compositionally biased region" description="Polar residues" evidence="4">
    <location>
        <begin position="1252"/>
        <end position="1263"/>
    </location>
</feature>
<feature type="coiled-coil region" evidence="3">
    <location>
        <begin position="376"/>
        <end position="573"/>
    </location>
</feature>